<dbReference type="AlphaFoldDB" id="A0A0D2LBD6"/>
<dbReference type="PANTHER" id="PTHR14305:SF0">
    <property type="entry name" value="E3 UBIQUITIN-PROTEIN LIGASE CCNB1IP1"/>
    <property type="match status" value="1"/>
</dbReference>
<evidence type="ECO:0000256" key="4">
    <source>
        <dbReference type="PROSITE-ProRule" id="PRU00175"/>
    </source>
</evidence>
<evidence type="ECO:0000256" key="3">
    <source>
        <dbReference type="ARBA" id="ARBA00022833"/>
    </source>
</evidence>
<accession>A0A0D2LBD6</accession>
<dbReference type="PROSITE" id="PS00518">
    <property type="entry name" value="ZF_RING_1"/>
    <property type="match status" value="1"/>
</dbReference>
<evidence type="ECO:0000313" key="6">
    <source>
        <dbReference type="EMBL" id="KJA24562.1"/>
    </source>
</evidence>
<feature type="domain" description="RING-type" evidence="5">
    <location>
        <begin position="12"/>
        <end position="48"/>
    </location>
</feature>
<dbReference type="GO" id="GO:0061630">
    <property type="term" value="F:ubiquitin protein ligase activity"/>
    <property type="evidence" value="ECO:0007669"/>
    <property type="project" value="InterPro"/>
</dbReference>
<reference evidence="7" key="1">
    <citation type="submission" date="2014-04" db="EMBL/GenBank/DDBJ databases">
        <title>Evolutionary Origins and Diversification of the Mycorrhizal Mutualists.</title>
        <authorList>
            <consortium name="DOE Joint Genome Institute"/>
            <consortium name="Mycorrhizal Genomics Consortium"/>
            <person name="Kohler A."/>
            <person name="Kuo A."/>
            <person name="Nagy L.G."/>
            <person name="Floudas D."/>
            <person name="Copeland A."/>
            <person name="Barry K.W."/>
            <person name="Cichocki N."/>
            <person name="Veneault-Fourrey C."/>
            <person name="LaButti K."/>
            <person name="Lindquist E.A."/>
            <person name="Lipzen A."/>
            <person name="Lundell T."/>
            <person name="Morin E."/>
            <person name="Murat C."/>
            <person name="Riley R."/>
            <person name="Ohm R."/>
            <person name="Sun H."/>
            <person name="Tunlid A."/>
            <person name="Henrissat B."/>
            <person name="Grigoriev I.V."/>
            <person name="Hibbett D.S."/>
            <person name="Martin F."/>
        </authorList>
    </citation>
    <scope>NUCLEOTIDE SEQUENCE [LARGE SCALE GENOMIC DNA]</scope>
    <source>
        <strain evidence="7">FD-334 SS-4</strain>
    </source>
</reference>
<dbReference type="Proteomes" id="UP000054270">
    <property type="component" value="Unassembled WGS sequence"/>
</dbReference>
<dbReference type="GO" id="GO:0007131">
    <property type="term" value="P:reciprocal meiotic recombination"/>
    <property type="evidence" value="ECO:0007669"/>
    <property type="project" value="InterPro"/>
</dbReference>
<dbReference type="EMBL" id="KN817536">
    <property type="protein sequence ID" value="KJA24562.1"/>
    <property type="molecule type" value="Genomic_DNA"/>
</dbReference>
<evidence type="ECO:0000256" key="2">
    <source>
        <dbReference type="ARBA" id="ARBA00022771"/>
    </source>
</evidence>
<keyword evidence="2 4" id="KW-0863">Zinc-finger</keyword>
<dbReference type="OrthoDB" id="441210at2759"/>
<keyword evidence="7" id="KW-1185">Reference proteome</keyword>
<protein>
    <recommendedName>
        <fullName evidence="5">RING-type domain-containing protein</fullName>
    </recommendedName>
</protein>
<evidence type="ECO:0000313" key="7">
    <source>
        <dbReference type="Proteomes" id="UP000054270"/>
    </source>
</evidence>
<name>A0A0D2LBD6_HYPSF</name>
<dbReference type="GO" id="GO:0008270">
    <property type="term" value="F:zinc ion binding"/>
    <property type="evidence" value="ECO:0007669"/>
    <property type="project" value="UniProtKB-KW"/>
</dbReference>
<dbReference type="SUPFAM" id="SSF57850">
    <property type="entry name" value="RING/U-box"/>
    <property type="match status" value="1"/>
</dbReference>
<sequence length="142" mass="15982">MDSDLKCNRLTCHRSLLDKAVVTTCSHIFCIDCANELFNAARLCPACETNLTEPDDVVVCSLQPTNDYKTSVLSGLAPSIILEVCSRAISFWQYQIHQENTFQHAMVRNLNDKNAQLQKQLDNVVREANGELHLLNTKKEGM</sequence>
<dbReference type="PROSITE" id="PS50089">
    <property type="entry name" value="ZF_RING_2"/>
    <property type="match status" value="1"/>
</dbReference>
<dbReference type="InterPro" id="IPR042448">
    <property type="entry name" value="CCNB1IP1"/>
</dbReference>
<dbReference type="InterPro" id="IPR017907">
    <property type="entry name" value="Znf_RING_CS"/>
</dbReference>
<dbReference type="PANTHER" id="PTHR14305">
    <property type="entry name" value="E3 UBIQUITIN-PROTEIN LIGASE CCNB1IP1"/>
    <property type="match status" value="1"/>
</dbReference>
<organism evidence="6 7">
    <name type="scientific">Hypholoma sublateritium (strain FD-334 SS-4)</name>
    <dbReference type="NCBI Taxonomy" id="945553"/>
    <lineage>
        <taxon>Eukaryota</taxon>
        <taxon>Fungi</taxon>
        <taxon>Dikarya</taxon>
        <taxon>Basidiomycota</taxon>
        <taxon>Agaricomycotina</taxon>
        <taxon>Agaricomycetes</taxon>
        <taxon>Agaricomycetidae</taxon>
        <taxon>Agaricales</taxon>
        <taxon>Agaricineae</taxon>
        <taxon>Strophariaceae</taxon>
        <taxon>Hypholoma</taxon>
    </lineage>
</organism>
<dbReference type="Pfam" id="PF14634">
    <property type="entry name" value="zf-RING_5"/>
    <property type="match status" value="1"/>
</dbReference>
<proteinExistence type="predicted"/>
<dbReference type="OMA" id="FWTYQVS"/>
<dbReference type="GO" id="GO:0000795">
    <property type="term" value="C:synaptonemal complex"/>
    <property type="evidence" value="ECO:0007669"/>
    <property type="project" value="InterPro"/>
</dbReference>
<keyword evidence="3" id="KW-0862">Zinc</keyword>
<gene>
    <name evidence="6" type="ORF">HYPSUDRAFT_161841</name>
</gene>
<evidence type="ECO:0000259" key="5">
    <source>
        <dbReference type="PROSITE" id="PS50089"/>
    </source>
</evidence>
<keyword evidence="1" id="KW-0479">Metal-binding</keyword>
<evidence type="ECO:0000256" key="1">
    <source>
        <dbReference type="ARBA" id="ARBA00022723"/>
    </source>
</evidence>
<dbReference type="InterPro" id="IPR001841">
    <property type="entry name" value="Znf_RING"/>
</dbReference>
<dbReference type="Gene3D" id="3.30.40.10">
    <property type="entry name" value="Zinc/RING finger domain, C3HC4 (zinc finger)"/>
    <property type="match status" value="1"/>
</dbReference>
<dbReference type="InterPro" id="IPR013083">
    <property type="entry name" value="Znf_RING/FYVE/PHD"/>
</dbReference>